<evidence type="ECO:0000313" key="10">
    <source>
        <dbReference type="Proteomes" id="UP000282876"/>
    </source>
</evidence>
<comment type="similarity">
    <text evidence="7">Belongs to the YOS1 family.</text>
</comment>
<comment type="subcellular location">
    <subcellularLocation>
        <location evidence="1">Membrane</location>
    </subcellularLocation>
</comment>
<dbReference type="OrthoDB" id="15356at2759"/>
<dbReference type="GO" id="GO:0005789">
    <property type="term" value="C:endoplasmic reticulum membrane"/>
    <property type="evidence" value="ECO:0007669"/>
    <property type="project" value="TreeGrafter"/>
</dbReference>
<dbReference type="STRING" id="291195.A0A437APH0"/>
<dbReference type="PANTHER" id="PTHR15858:SF0">
    <property type="entry name" value="IMMEDIATE EARLY RESPONSE 3-INTERACTING PROTEIN 1"/>
    <property type="match status" value="1"/>
</dbReference>
<sequence>MIGSLLSLCSACIFFLNGITILNNQRFLRRIGLPLDPEARKNLSPTKAKLVDLIKLTKGIATIPLIFLNLILIFYESFFGSD</sequence>
<evidence type="ECO:0000256" key="5">
    <source>
        <dbReference type="ARBA" id="ARBA00022989"/>
    </source>
</evidence>
<comment type="caution">
    <text evidence="9">The sequence shown here is derived from an EMBL/GenBank/DDBJ whole genome shotgun (WGS) entry which is preliminary data.</text>
</comment>
<dbReference type="InterPro" id="IPR013880">
    <property type="entry name" value="Yos1"/>
</dbReference>
<keyword evidence="2" id="KW-0813">Transport</keyword>
<evidence type="ECO:0000313" key="9">
    <source>
        <dbReference type="EMBL" id="RVD93070.1"/>
    </source>
</evidence>
<keyword evidence="4" id="KW-0653">Protein transport</keyword>
<dbReference type="PANTHER" id="PTHR15858">
    <property type="entry name" value="IMMEDIATE EARLY RESPONSE 3-INTERACTING PROTEIN 1"/>
    <property type="match status" value="1"/>
</dbReference>
<dbReference type="EMBL" id="RCSS01000090">
    <property type="protein sequence ID" value="RVD93070.1"/>
    <property type="molecule type" value="Genomic_DNA"/>
</dbReference>
<name>A0A437APH0_9MICR</name>
<keyword evidence="5 8" id="KW-1133">Transmembrane helix</keyword>
<organism evidence="9 10">
    <name type="scientific">Tubulinosema ratisbonensis</name>
    <dbReference type="NCBI Taxonomy" id="291195"/>
    <lineage>
        <taxon>Eukaryota</taxon>
        <taxon>Fungi</taxon>
        <taxon>Fungi incertae sedis</taxon>
        <taxon>Microsporidia</taxon>
        <taxon>Tubulinosematoidea</taxon>
        <taxon>Tubulinosematidae</taxon>
        <taxon>Tubulinosema</taxon>
    </lineage>
</organism>
<evidence type="ECO:0000256" key="1">
    <source>
        <dbReference type="ARBA" id="ARBA00004370"/>
    </source>
</evidence>
<evidence type="ECO:0000256" key="7">
    <source>
        <dbReference type="ARBA" id="ARBA00024203"/>
    </source>
</evidence>
<dbReference type="Proteomes" id="UP000282876">
    <property type="component" value="Unassembled WGS sequence"/>
</dbReference>
<keyword evidence="10" id="KW-1185">Reference proteome</keyword>
<dbReference type="AlphaFoldDB" id="A0A437APH0"/>
<evidence type="ECO:0000256" key="2">
    <source>
        <dbReference type="ARBA" id="ARBA00022448"/>
    </source>
</evidence>
<evidence type="ECO:0000256" key="3">
    <source>
        <dbReference type="ARBA" id="ARBA00022692"/>
    </source>
</evidence>
<evidence type="ECO:0008006" key="11">
    <source>
        <dbReference type="Google" id="ProtNLM"/>
    </source>
</evidence>
<proteinExistence type="inferred from homology"/>
<reference evidence="9 10" key="1">
    <citation type="submission" date="2018-10" db="EMBL/GenBank/DDBJ databases">
        <title>Draft genome sequence of the microsporidian Tubulinosema ratisbonensis.</title>
        <authorList>
            <person name="Polonais V."/>
            <person name="Peyretaillade E."/>
            <person name="Niehus S."/>
            <person name="Wawrzyniak I."/>
            <person name="Franchet A."/>
            <person name="Gaspin C."/>
            <person name="Reichstadt M."/>
            <person name="Belser C."/>
            <person name="Labadie K."/>
            <person name="Delbac F."/>
            <person name="Ferrandon D."/>
        </authorList>
    </citation>
    <scope>NUCLEOTIDE SEQUENCE [LARGE SCALE GENOMIC DNA]</scope>
    <source>
        <strain evidence="9 10">Franzen</strain>
    </source>
</reference>
<evidence type="ECO:0000256" key="8">
    <source>
        <dbReference type="SAM" id="Phobius"/>
    </source>
</evidence>
<keyword evidence="3 8" id="KW-0812">Transmembrane</keyword>
<dbReference type="GO" id="GO:0006888">
    <property type="term" value="P:endoplasmic reticulum to Golgi vesicle-mediated transport"/>
    <property type="evidence" value="ECO:0007669"/>
    <property type="project" value="TreeGrafter"/>
</dbReference>
<evidence type="ECO:0000256" key="4">
    <source>
        <dbReference type="ARBA" id="ARBA00022927"/>
    </source>
</evidence>
<dbReference type="VEuPathDB" id="MicrosporidiaDB:TUBRATIS_004060"/>
<dbReference type="Pfam" id="PF08571">
    <property type="entry name" value="Yos1"/>
    <property type="match status" value="1"/>
</dbReference>
<gene>
    <name evidence="9" type="ORF">TUBRATIS_004060</name>
</gene>
<accession>A0A437APH0</accession>
<dbReference type="GO" id="GO:0030134">
    <property type="term" value="C:COPII-coated ER to Golgi transport vesicle"/>
    <property type="evidence" value="ECO:0007669"/>
    <property type="project" value="TreeGrafter"/>
</dbReference>
<evidence type="ECO:0000256" key="6">
    <source>
        <dbReference type="ARBA" id="ARBA00023136"/>
    </source>
</evidence>
<dbReference type="GO" id="GO:0000139">
    <property type="term" value="C:Golgi membrane"/>
    <property type="evidence" value="ECO:0007669"/>
    <property type="project" value="TreeGrafter"/>
</dbReference>
<dbReference type="GO" id="GO:0015031">
    <property type="term" value="P:protein transport"/>
    <property type="evidence" value="ECO:0007669"/>
    <property type="project" value="UniProtKB-KW"/>
</dbReference>
<protein>
    <recommendedName>
        <fullName evidence="11">Yos1-like protein</fullName>
    </recommendedName>
</protein>
<keyword evidence="6 8" id="KW-0472">Membrane</keyword>
<feature type="transmembrane region" description="Helical" evidence="8">
    <location>
        <begin position="59"/>
        <end position="79"/>
    </location>
</feature>